<protein>
    <submittedName>
        <fullName evidence="7">Integral membrane proteinlike, putative</fullName>
    </submittedName>
</protein>
<dbReference type="OMA" id="VECLFWR"/>
<comment type="subcellular location">
    <subcellularLocation>
        <location evidence="6">Nucleus outer membrane</location>
        <topology evidence="6">Single-pass membrane protein</topology>
    </subcellularLocation>
</comment>
<keyword evidence="5" id="KW-0539">Nucleus</keyword>
<dbReference type="Pfam" id="PF05705">
    <property type="entry name" value="DUF829"/>
    <property type="match status" value="1"/>
</dbReference>
<keyword evidence="3" id="KW-1133">Transmembrane helix</keyword>
<keyword evidence="8" id="KW-1185">Reference proteome</keyword>
<dbReference type="RefSeq" id="XP_004333670.1">
    <property type="nucleotide sequence ID" value="XM_004333622.1"/>
</dbReference>
<evidence type="ECO:0000313" key="7">
    <source>
        <dbReference type="EMBL" id="ELR11657.1"/>
    </source>
</evidence>
<dbReference type="OrthoDB" id="77878at2759"/>
<evidence type="ECO:0000256" key="6">
    <source>
        <dbReference type="ARBA" id="ARBA00034303"/>
    </source>
</evidence>
<dbReference type="SUPFAM" id="SSF53474">
    <property type="entry name" value="alpha/beta-Hydrolases"/>
    <property type="match status" value="1"/>
</dbReference>
<gene>
    <name evidence="7" type="ORF">ACA1_260210</name>
</gene>
<evidence type="ECO:0000256" key="1">
    <source>
        <dbReference type="ARBA" id="ARBA00007387"/>
    </source>
</evidence>
<evidence type="ECO:0000313" key="8">
    <source>
        <dbReference type="Proteomes" id="UP000011083"/>
    </source>
</evidence>
<dbReference type="InterPro" id="IPR008547">
    <property type="entry name" value="DUF829_TMEM53"/>
</dbReference>
<keyword evidence="2" id="KW-0812">Transmembrane</keyword>
<dbReference type="Proteomes" id="UP000011083">
    <property type="component" value="Unassembled WGS sequence"/>
</dbReference>
<dbReference type="EMBL" id="KB008148">
    <property type="protein sequence ID" value="ELR11657.1"/>
    <property type="molecule type" value="Genomic_DNA"/>
</dbReference>
<dbReference type="PANTHER" id="PTHR12265:SF30">
    <property type="entry name" value="TRANSMEMBRANE PROTEIN 53"/>
    <property type="match status" value="1"/>
</dbReference>
<dbReference type="InterPro" id="IPR029058">
    <property type="entry name" value="AB_hydrolase_fold"/>
</dbReference>
<comment type="similarity">
    <text evidence="1">Belongs to the TMEM53 family.</text>
</comment>
<dbReference type="GO" id="GO:0005640">
    <property type="term" value="C:nuclear outer membrane"/>
    <property type="evidence" value="ECO:0007669"/>
    <property type="project" value="UniProtKB-SubCell"/>
</dbReference>
<dbReference type="GeneID" id="14912062"/>
<dbReference type="AlphaFoldDB" id="L8GFA9"/>
<dbReference type="KEGG" id="acan:ACA1_260210"/>
<evidence type="ECO:0000256" key="4">
    <source>
        <dbReference type="ARBA" id="ARBA00023136"/>
    </source>
</evidence>
<name>L8GFA9_ACACF</name>
<sequence length="298" mass="33587">MAVGQKPRPLVLTLGWLGANERHLGKYSSWYSSQGYDTLSFISPATSILFPQFGRKHAAQLLDYAIDLSEQTKDGKQEKRPILFHVFSNNGLYFYANVLQQVARSSQYERVLHSTLGCVFDSTPSHLSVEIFTKGFGGALLGAMGITNDGRPAYDHWLVSPIIRALFSVALAPPFLRNNVSSLLESYVRFQPKCPQLFLYSKGDELIPYTDIELAIRATNDLGIPATGKCWEDSPHVSHFRMHPEEYREAVAQFVEGATERWHHHGQHTAIVQQQPAPLSHAGLDKVVEEWKRLIIHF</sequence>
<reference evidence="7 8" key="1">
    <citation type="journal article" date="2013" name="Genome Biol.">
        <title>Genome of Acanthamoeba castellanii highlights extensive lateral gene transfer and early evolution of tyrosine kinase signaling.</title>
        <authorList>
            <person name="Clarke M."/>
            <person name="Lohan A.J."/>
            <person name="Liu B."/>
            <person name="Lagkouvardos I."/>
            <person name="Roy S."/>
            <person name="Zafar N."/>
            <person name="Bertelli C."/>
            <person name="Schilde C."/>
            <person name="Kianianmomeni A."/>
            <person name="Burglin T.R."/>
            <person name="Frech C."/>
            <person name="Turcotte B."/>
            <person name="Kopec K.O."/>
            <person name="Synnott J.M."/>
            <person name="Choo C."/>
            <person name="Paponov I."/>
            <person name="Finkler A."/>
            <person name="Soon Heng Tan C."/>
            <person name="Hutchins A.P."/>
            <person name="Weinmeier T."/>
            <person name="Rattei T."/>
            <person name="Chu J.S."/>
            <person name="Gimenez G."/>
            <person name="Irimia M."/>
            <person name="Rigden D.J."/>
            <person name="Fitzpatrick D.A."/>
            <person name="Lorenzo-Morales J."/>
            <person name="Bateman A."/>
            <person name="Chiu C.H."/>
            <person name="Tang P."/>
            <person name="Hegemann P."/>
            <person name="Fromm H."/>
            <person name="Raoult D."/>
            <person name="Greub G."/>
            <person name="Miranda-Saavedra D."/>
            <person name="Chen N."/>
            <person name="Nash P."/>
            <person name="Ginger M.L."/>
            <person name="Horn M."/>
            <person name="Schaap P."/>
            <person name="Caler L."/>
            <person name="Loftus B."/>
        </authorList>
    </citation>
    <scope>NUCLEOTIDE SEQUENCE [LARGE SCALE GENOMIC DNA]</scope>
    <source>
        <strain evidence="7 8">Neff</strain>
    </source>
</reference>
<evidence type="ECO:0000256" key="5">
    <source>
        <dbReference type="ARBA" id="ARBA00023242"/>
    </source>
</evidence>
<evidence type="ECO:0000256" key="3">
    <source>
        <dbReference type="ARBA" id="ARBA00022989"/>
    </source>
</evidence>
<evidence type="ECO:0000256" key="2">
    <source>
        <dbReference type="ARBA" id="ARBA00022692"/>
    </source>
</evidence>
<organism evidence="7 8">
    <name type="scientific">Acanthamoeba castellanii (strain ATCC 30010 / Neff)</name>
    <dbReference type="NCBI Taxonomy" id="1257118"/>
    <lineage>
        <taxon>Eukaryota</taxon>
        <taxon>Amoebozoa</taxon>
        <taxon>Discosea</taxon>
        <taxon>Longamoebia</taxon>
        <taxon>Centramoebida</taxon>
        <taxon>Acanthamoebidae</taxon>
        <taxon>Acanthamoeba</taxon>
    </lineage>
</organism>
<dbReference type="PANTHER" id="PTHR12265">
    <property type="entry name" value="TRANSMEMBRANE PROTEIN 53"/>
    <property type="match status" value="1"/>
</dbReference>
<accession>L8GFA9</accession>
<dbReference type="VEuPathDB" id="AmoebaDB:ACA1_260210"/>
<proteinExistence type="inferred from homology"/>
<keyword evidence="4" id="KW-0472">Membrane</keyword>